<evidence type="ECO:0000313" key="8">
    <source>
        <dbReference type="Proteomes" id="UP001143700"/>
    </source>
</evidence>
<keyword evidence="4 6" id="KW-1133">Transmembrane helix</keyword>
<feature type="transmembrane region" description="Helical" evidence="6">
    <location>
        <begin position="351"/>
        <end position="371"/>
    </location>
</feature>
<keyword evidence="2" id="KW-1003">Cell membrane</keyword>
<dbReference type="Pfam" id="PF07690">
    <property type="entry name" value="MFS_1"/>
    <property type="match status" value="1"/>
</dbReference>
<reference evidence="7" key="1">
    <citation type="journal article" date="2022" name="Microorganisms">
        <title>Antibiotic Susceptibility, Resistance Gene Determinants and Corresponding Genomic Regions in Lactobacillus amylovorus Isolates Derived from Wild Boars and Domestic Pigs.</title>
        <authorList>
            <person name="Moravkova M."/>
            <person name="Kostovova I."/>
            <person name="Kavanova K."/>
            <person name="Pechar R."/>
            <person name="Stanek S."/>
            <person name="Brychta A."/>
            <person name="Zeman M."/>
            <person name="Kubasova T."/>
        </authorList>
    </citation>
    <scope>NUCLEOTIDE SEQUENCE</scope>
    <source>
        <strain evidence="7">M356A</strain>
    </source>
</reference>
<protein>
    <submittedName>
        <fullName evidence="7">MFS transporter</fullName>
    </submittedName>
</protein>
<feature type="transmembrane region" description="Helical" evidence="6">
    <location>
        <begin position="221"/>
        <end position="242"/>
    </location>
</feature>
<feature type="transmembrane region" description="Helical" evidence="6">
    <location>
        <begin position="36"/>
        <end position="57"/>
    </location>
</feature>
<dbReference type="CDD" id="cd06173">
    <property type="entry name" value="MFS_MefA_like"/>
    <property type="match status" value="1"/>
</dbReference>
<feature type="transmembrane region" description="Helical" evidence="6">
    <location>
        <begin position="9"/>
        <end position="30"/>
    </location>
</feature>
<evidence type="ECO:0000256" key="4">
    <source>
        <dbReference type="ARBA" id="ARBA00022989"/>
    </source>
</evidence>
<evidence type="ECO:0000256" key="2">
    <source>
        <dbReference type="ARBA" id="ARBA00022475"/>
    </source>
</evidence>
<dbReference type="InterPro" id="IPR011701">
    <property type="entry name" value="MFS"/>
</dbReference>
<name>A0A9X3W6F7_LACAM</name>
<evidence type="ECO:0000256" key="5">
    <source>
        <dbReference type="ARBA" id="ARBA00023136"/>
    </source>
</evidence>
<gene>
    <name evidence="7" type="ORF">ODV15_00485</name>
</gene>
<evidence type="ECO:0000256" key="6">
    <source>
        <dbReference type="SAM" id="Phobius"/>
    </source>
</evidence>
<dbReference type="SUPFAM" id="SSF103473">
    <property type="entry name" value="MFS general substrate transporter"/>
    <property type="match status" value="1"/>
</dbReference>
<keyword evidence="3 6" id="KW-0812">Transmembrane</keyword>
<comment type="caution">
    <text evidence="7">The sequence shown here is derived from an EMBL/GenBank/DDBJ whole genome shotgun (WGS) entry which is preliminary data.</text>
</comment>
<feature type="transmembrane region" description="Helical" evidence="6">
    <location>
        <begin position="137"/>
        <end position="161"/>
    </location>
</feature>
<keyword evidence="5 6" id="KW-0472">Membrane</keyword>
<evidence type="ECO:0000256" key="1">
    <source>
        <dbReference type="ARBA" id="ARBA00004651"/>
    </source>
</evidence>
<feature type="transmembrane region" description="Helical" evidence="6">
    <location>
        <begin position="96"/>
        <end position="116"/>
    </location>
</feature>
<sequence length="402" mass="45242">MFKSISRLLIGRIATNIADSLFYITILWYFKIIFHSPMILSLVFIADSTIDMCTFIFGPLIDRVYIKNLLKYVTVGQIILSIVASILFHFKNWKTLTLVLLLLTYILSTIGSTLIYPAEEKILPSIVNKNKLTKVNSLFQVTYRILDLFLDALATVIVTYFSFNKAMAISAFVFTIALGFYAKLYLPRNLIVSEKDHDYFTGKYLQDLLKGWYVLKNEGRILLLIIPLAVTNLFYGIASVGMPYFSSQYLTKSAISYGGLELFSSIGGLLGSLIVSKIDTLKPNLEQLIVICLGLAGISVVLEALVANYIPWLILIFALSSAFWISIMNINFEVLIQESYSPRILGRIDTINSSIINCMIPIGSFLGGIIVQQFNSYLAVLLQGIAEIITAMFYLFIFNKKR</sequence>
<feature type="transmembrane region" description="Helical" evidence="6">
    <location>
        <begin position="312"/>
        <end position="330"/>
    </location>
</feature>
<reference evidence="7" key="2">
    <citation type="submission" date="2022-10" db="EMBL/GenBank/DDBJ databases">
        <authorList>
            <person name="Kostovova I."/>
            <person name="Moravkova M."/>
            <person name="Pechar R."/>
        </authorList>
    </citation>
    <scope>NUCLEOTIDE SEQUENCE</scope>
    <source>
        <strain evidence="7">M356A</strain>
    </source>
</reference>
<dbReference type="InterPro" id="IPR036259">
    <property type="entry name" value="MFS_trans_sf"/>
</dbReference>
<dbReference type="Proteomes" id="UP001143700">
    <property type="component" value="Unassembled WGS sequence"/>
</dbReference>
<proteinExistence type="predicted"/>
<organism evidence="7 8">
    <name type="scientific">Lactobacillus amylovorus</name>
    <dbReference type="NCBI Taxonomy" id="1604"/>
    <lineage>
        <taxon>Bacteria</taxon>
        <taxon>Bacillati</taxon>
        <taxon>Bacillota</taxon>
        <taxon>Bacilli</taxon>
        <taxon>Lactobacillales</taxon>
        <taxon>Lactobacillaceae</taxon>
        <taxon>Lactobacillus</taxon>
    </lineage>
</organism>
<dbReference type="PANTHER" id="PTHR23513">
    <property type="entry name" value="INTEGRAL MEMBRANE EFFLUX PROTEIN-RELATED"/>
    <property type="match status" value="1"/>
</dbReference>
<dbReference type="Gene3D" id="1.20.1250.20">
    <property type="entry name" value="MFS general substrate transporter like domains"/>
    <property type="match status" value="1"/>
</dbReference>
<dbReference type="GO" id="GO:0022857">
    <property type="term" value="F:transmembrane transporter activity"/>
    <property type="evidence" value="ECO:0007669"/>
    <property type="project" value="InterPro"/>
</dbReference>
<evidence type="ECO:0000256" key="3">
    <source>
        <dbReference type="ARBA" id="ARBA00022692"/>
    </source>
</evidence>
<feature type="transmembrane region" description="Helical" evidence="6">
    <location>
        <begin position="377"/>
        <end position="397"/>
    </location>
</feature>
<dbReference type="EMBL" id="JAOTGU010000001">
    <property type="protein sequence ID" value="MDB6261070.1"/>
    <property type="molecule type" value="Genomic_DNA"/>
</dbReference>
<comment type="subcellular location">
    <subcellularLocation>
        <location evidence="1">Cell membrane</location>
        <topology evidence="1">Multi-pass membrane protein</topology>
    </subcellularLocation>
</comment>
<dbReference type="AlphaFoldDB" id="A0A9X3W6F7"/>
<feature type="transmembrane region" description="Helical" evidence="6">
    <location>
        <begin position="69"/>
        <end position="90"/>
    </location>
</feature>
<dbReference type="PANTHER" id="PTHR23513:SF6">
    <property type="entry name" value="MAJOR FACILITATOR SUPERFAMILY ASSOCIATED DOMAIN-CONTAINING PROTEIN"/>
    <property type="match status" value="1"/>
</dbReference>
<evidence type="ECO:0000313" key="7">
    <source>
        <dbReference type="EMBL" id="MDB6261070.1"/>
    </source>
</evidence>
<feature type="transmembrane region" description="Helical" evidence="6">
    <location>
        <begin position="288"/>
        <end position="306"/>
    </location>
</feature>
<accession>A0A9X3W6F7</accession>
<feature type="transmembrane region" description="Helical" evidence="6">
    <location>
        <begin position="167"/>
        <end position="186"/>
    </location>
</feature>
<dbReference type="RefSeq" id="WP_271869413.1">
    <property type="nucleotide sequence ID" value="NZ_JAOTGU010000001.1"/>
</dbReference>
<dbReference type="GO" id="GO:0005886">
    <property type="term" value="C:plasma membrane"/>
    <property type="evidence" value="ECO:0007669"/>
    <property type="project" value="UniProtKB-SubCell"/>
</dbReference>
<feature type="transmembrane region" description="Helical" evidence="6">
    <location>
        <begin position="254"/>
        <end position="276"/>
    </location>
</feature>